<proteinExistence type="predicted"/>
<dbReference type="EMBL" id="JACXVP010000002">
    <property type="protein sequence ID" value="KAG5627838.1"/>
    <property type="molecule type" value="Genomic_DNA"/>
</dbReference>
<gene>
    <name evidence="3" type="ORF">H5410_013056</name>
</gene>
<dbReference type="Proteomes" id="UP000824120">
    <property type="component" value="Chromosome 2"/>
</dbReference>
<dbReference type="AlphaFoldDB" id="A0A9J6ATF8"/>
<comment type="caution">
    <text evidence="3">The sequence shown here is derived from an EMBL/GenBank/DDBJ whole genome shotgun (WGS) entry which is preliminary data.</text>
</comment>
<name>A0A9J6ATF8_SOLCO</name>
<evidence type="ECO:0000256" key="2">
    <source>
        <dbReference type="SAM" id="Phobius"/>
    </source>
</evidence>
<evidence type="ECO:0000313" key="3">
    <source>
        <dbReference type="EMBL" id="KAG5627838.1"/>
    </source>
</evidence>
<evidence type="ECO:0000313" key="4">
    <source>
        <dbReference type="Proteomes" id="UP000824120"/>
    </source>
</evidence>
<protein>
    <submittedName>
        <fullName evidence="3">Uncharacterized protein</fullName>
    </submittedName>
</protein>
<feature type="compositionally biased region" description="Gly residues" evidence="1">
    <location>
        <begin position="155"/>
        <end position="169"/>
    </location>
</feature>
<accession>A0A9J6ATF8</accession>
<evidence type="ECO:0000256" key="1">
    <source>
        <dbReference type="SAM" id="MobiDB-lite"/>
    </source>
</evidence>
<feature type="region of interest" description="Disordered" evidence="1">
    <location>
        <begin position="137"/>
        <end position="194"/>
    </location>
</feature>
<keyword evidence="4" id="KW-1185">Reference proteome</keyword>
<feature type="transmembrane region" description="Helical" evidence="2">
    <location>
        <begin position="100"/>
        <end position="121"/>
    </location>
</feature>
<keyword evidence="2" id="KW-1133">Transmembrane helix</keyword>
<keyword evidence="2" id="KW-0472">Membrane</keyword>
<keyword evidence="2" id="KW-0812">Transmembrane</keyword>
<organism evidence="3 4">
    <name type="scientific">Solanum commersonii</name>
    <name type="common">Commerson's wild potato</name>
    <name type="synonym">Commerson's nightshade</name>
    <dbReference type="NCBI Taxonomy" id="4109"/>
    <lineage>
        <taxon>Eukaryota</taxon>
        <taxon>Viridiplantae</taxon>
        <taxon>Streptophyta</taxon>
        <taxon>Embryophyta</taxon>
        <taxon>Tracheophyta</taxon>
        <taxon>Spermatophyta</taxon>
        <taxon>Magnoliopsida</taxon>
        <taxon>eudicotyledons</taxon>
        <taxon>Gunneridae</taxon>
        <taxon>Pentapetalae</taxon>
        <taxon>asterids</taxon>
        <taxon>lamiids</taxon>
        <taxon>Solanales</taxon>
        <taxon>Solanaceae</taxon>
        <taxon>Solanoideae</taxon>
        <taxon>Solaneae</taxon>
        <taxon>Solanum</taxon>
    </lineage>
</organism>
<feature type="transmembrane region" description="Helical" evidence="2">
    <location>
        <begin position="53"/>
        <end position="70"/>
    </location>
</feature>
<sequence length="194" mass="21255">MSNAMLNCICNDENDLMLPVKLRCKHGDLLSMQTSWSEHNPARRFWSCPRYRACFLILLWRSFVYMMRATSSDGGIVKMLIYDLSSLTKNVKDGSCSRRVAAVADLVWITFSALILSRLLLGNNTMRTRNALELPGFATTTPTNNVHRSDKGTKEGGGTVQGDGGGTVKRGGTVEEEGTVEGDSGGIVVDWSSN</sequence>
<reference evidence="3 4" key="1">
    <citation type="submission" date="2020-09" db="EMBL/GenBank/DDBJ databases">
        <title>De no assembly of potato wild relative species, Solanum commersonii.</title>
        <authorList>
            <person name="Cho K."/>
        </authorList>
    </citation>
    <scope>NUCLEOTIDE SEQUENCE [LARGE SCALE GENOMIC DNA]</scope>
    <source>
        <strain evidence="3">LZ3.2</strain>
        <tissue evidence="3">Leaf</tissue>
    </source>
</reference>